<name>A0A1B6EAB9_9HEMI</name>
<keyword evidence="2 5" id="KW-0812">Transmembrane</keyword>
<feature type="transmembrane region" description="Helical" evidence="5">
    <location>
        <begin position="120"/>
        <end position="143"/>
    </location>
</feature>
<keyword evidence="3 5" id="KW-1133">Transmembrane helix</keyword>
<evidence type="ECO:0000259" key="6">
    <source>
        <dbReference type="PROSITE" id="PS50801"/>
    </source>
</evidence>
<feature type="transmembrane region" description="Helical" evidence="5">
    <location>
        <begin position="268"/>
        <end position="288"/>
    </location>
</feature>
<feature type="transmembrane region" description="Helical" evidence="5">
    <location>
        <begin position="300"/>
        <end position="317"/>
    </location>
</feature>
<dbReference type="PROSITE" id="PS50801">
    <property type="entry name" value="STAS"/>
    <property type="match status" value="1"/>
</dbReference>
<dbReference type="InterPro" id="IPR011547">
    <property type="entry name" value="SLC26A/SulP_dom"/>
</dbReference>
<dbReference type="Gene3D" id="3.30.750.24">
    <property type="entry name" value="STAS domain"/>
    <property type="match status" value="1"/>
</dbReference>
<keyword evidence="4 5" id="KW-0472">Membrane</keyword>
<evidence type="ECO:0000256" key="3">
    <source>
        <dbReference type="ARBA" id="ARBA00022989"/>
    </source>
</evidence>
<sequence>MDETIPLLKVLATSEDPPPLTPRSKNTFLRSNIRVQIDRPVYEHRHLKESFNSFENARFNYVEVRSNTECFACAKSCIVGTIPALGWLRNYKWKEELLPDVIAGCTVAVMNIPQGMAYALLGNVPPVVGIYMAIFPVIAYSLLGTSRHISMGAFAVICLMTGNIVNAHANIDDQSLHNATTYTPLQVATAITFTVGIFQVGMYIFQLGIICSLLSDNLVNGLTAGAAVHVLTSQIKDLFGMKIKKYSGNFQIVYTYISVISNFNTVNIAATTVSAITLFFLIFNAIVIKPWVKKRSQFPVPIEFIVILVGTYVFKIWRLADQYDLDTVGHIEVGLPSPTLPTLSIVPNIIWDSFVIALVAYVISISMALIFSQKLNYEINTNQELLAQGAGNLLGSCFSCLPFSASLSRSVIQESVGGRTQLSSLVCVSILVVVISLFADIFETLPKCILASLILVALKGVLWQVKDIVKIWKLSISDGLVFLITYLTVVLVEIDVGLLIGIVISNLSNFIKSIKPNIYEMGRLPNTEIYVDVTRYNDAKRIKGILIIHSSGVINFLNQRHYKQKLLQLVKKGCTGFIEDTNLLTEANEIILPELEFVILDLTSLHYVDTSGATILKSISKELSNHNNRITLATKPGPVYDVLQKCGVFADLLNFPTVHDAVTYIEHIRGHVIETNCD</sequence>
<dbReference type="InterPro" id="IPR002645">
    <property type="entry name" value="STAS_dom"/>
</dbReference>
<protein>
    <recommendedName>
        <fullName evidence="6">STAS domain-containing protein</fullName>
    </recommendedName>
</protein>
<dbReference type="GO" id="GO:0016020">
    <property type="term" value="C:membrane"/>
    <property type="evidence" value="ECO:0007669"/>
    <property type="project" value="UniProtKB-SubCell"/>
</dbReference>
<evidence type="ECO:0000256" key="1">
    <source>
        <dbReference type="ARBA" id="ARBA00004141"/>
    </source>
</evidence>
<comment type="subcellular location">
    <subcellularLocation>
        <location evidence="1">Membrane</location>
        <topology evidence="1">Multi-pass membrane protein</topology>
    </subcellularLocation>
</comment>
<feature type="transmembrane region" description="Helical" evidence="5">
    <location>
        <begin position="448"/>
        <end position="465"/>
    </location>
</feature>
<dbReference type="Pfam" id="PF00916">
    <property type="entry name" value="Sulfate_transp"/>
    <property type="match status" value="1"/>
</dbReference>
<feature type="transmembrane region" description="Helical" evidence="5">
    <location>
        <begin position="149"/>
        <end position="169"/>
    </location>
</feature>
<feature type="transmembrane region" description="Helical" evidence="5">
    <location>
        <begin position="349"/>
        <end position="371"/>
    </location>
</feature>
<feature type="domain" description="STAS" evidence="6">
    <location>
        <begin position="535"/>
        <end position="665"/>
    </location>
</feature>
<evidence type="ECO:0000256" key="5">
    <source>
        <dbReference type="SAM" id="Phobius"/>
    </source>
</evidence>
<dbReference type="InterPro" id="IPR036513">
    <property type="entry name" value="STAS_dom_sf"/>
</dbReference>
<dbReference type="AlphaFoldDB" id="A0A1B6EAB9"/>
<proteinExistence type="predicted"/>
<gene>
    <name evidence="7" type="ORF">g.21157</name>
</gene>
<feature type="transmembrane region" description="Helical" evidence="5">
    <location>
        <begin position="190"/>
        <end position="215"/>
    </location>
</feature>
<dbReference type="CDD" id="cd07042">
    <property type="entry name" value="STAS_SulP_like_sulfate_transporter"/>
    <property type="match status" value="1"/>
</dbReference>
<accession>A0A1B6EAB9</accession>
<dbReference type="InterPro" id="IPR001902">
    <property type="entry name" value="SLC26A/SulP_fam"/>
</dbReference>
<dbReference type="GO" id="GO:0055085">
    <property type="term" value="P:transmembrane transport"/>
    <property type="evidence" value="ECO:0007669"/>
    <property type="project" value="InterPro"/>
</dbReference>
<feature type="transmembrane region" description="Helical" evidence="5">
    <location>
        <begin position="392"/>
        <end position="410"/>
    </location>
</feature>
<feature type="transmembrane region" description="Helical" evidence="5">
    <location>
        <begin position="422"/>
        <end position="441"/>
    </location>
</feature>
<evidence type="ECO:0000313" key="7">
    <source>
        <dbReference type="EMBL" id="JAS34896.1"/>
    </source>
</evidence>
<dbReference type="PANTHER" id="PTHR11814">
    <property type="entry name" value="SULFATE TRANSPORTER"/>
    <property type="match status" value="1"/>
</dbReference>
<dbReference type="EMBL" id="GEDC01002402">
    <property type="protein sequence ID" value="JAS34896.1"/>
    <property type="molecule type" value="Transcribed_RNA"/>
</dbReference>
<evidence type="ECO:0000256" key="2">
    <source>
        <dbReference type="ARBA" id="ARBA00022692"/>
    </source>
</evidence>
<dbReference type="NCBIfam" id="TIGR00815">
    <property type="entry name" value="sulP"/>
    <property type="match status" value="1"/>
</dbReference>
<reference evidence="7" key="1">
    <citation type="submission" date="2015-12" db="EMBL/GenBank/DDBJ databases">
        <title>De novo transcriptome assembly of four potential Pierce s Disease insect vectors from Arizona vineyards.</title>
        <authorList>
            <person name="Tassone E.E."/>
        </authorList>
    </citation>
    <scope>NUCLEOTIDE SEQUENCE</scope>
</reference>
<organism evidence="7">
    <name type="scientific">Clastoptera arizonana</name>
    <name type="common">Arizona spittle bug</name>
    <dbReference type="NCBI Taxonomy" id="38151"/>
    <lineage>
        <taxon>Eukaryota</taxon>
        <taxon>Metazoa</taxon>
        <taxon>Ecdysozoa</taxon>
        <taxon>Arthropoda</taxon>
        <taxon>Hexapoda</taxon>
        <taxon>Insecta</taxon>
        <taxon>Pterygota</taxon>
        <taxon>Neoptera</taxon>
        <taxon>Paraneoptera</taxon>
        <taxon>Hemiptera</taxon>
        <taxon>Auchenorrhyncha</taxon>
        <taxon>Cercopoidea</taxon>
        <taxon>Clastopteridae</taxon>
        <taxon>Clastoptera</taxon>
    </lineage>
</organism>
<dbReference type="SUPFAM" id="SSF52091">
    <property type="entry name" value="SpoIIaa-like"/>
    <property type="match status" value="1"/>
</dbReference>
<feature type="transmembrane region" description="Helical" evidence="5">
    <location>
        <begin position="480"/>
        <end position="504"/>
    </location>
</feature>
<dbReference type="Pfam" id="PF01740">
    <property type="entry name" value="STAS"/>
    <property type="match status" value="1"/>
</dbReference>
<evidence type="ECO:0000256" key="4">
    <source>
        <dbReference type="ARBA" id="ARBA00023136"/>
    </source>
</evidence>